<protein>
    <submittedName>
        <fullName evidence="2">CCD83 protein</fullName>
    </submittedName>
</protein>
<dbReference type="EMBL" id="VYZI01000122">
    <property type="protein sequence ID" value="NWR73139.1"/>
    <property type="molecule type" value="Genomic_DNA"/>
</dbReference>
<keyword evidence="3" id="KW-1185">Reference proteome</keyword>
<name>A0A7K4ZPE0_9AVES</name>
<organism evidence="2 3">
    <name type="scientific">Centropus unirufus</name>
    <dbReference type="NCBI Taxonomy" id="1118519"/>
    <lineage>
        <taxon>Eukaryota</taxon>
        <taxon>Metazoa</taxon>
        <taxon>Chordata</taxon>
        <taxon>Craniata</taxon>
        <taxon>Vertebrata</taxon>
        <taxon>Euteleostomi</taxon>
        <taxon>Archelosauria</taxon>
        <taxon>Archosauria</taxon>
        <taxon>Dinosauria</taxon>
        <taxon>Saurischia</taxon>
        <taxon>Theropoda</taxon>
        <taxon>Coelurosauria</taxon>
        <taxon>Aves</taxon>
        <taxon>Neognathae</taxon>
        <taxon>Neoaves</taxon>
        <taxon>Otidimorphae</taxon>
        <taxon>Cuculiformes</taxon>
        <taxon>Centropidae</taxon>
        <taxon>Centropus</taxon>
    </lineage>
</organism>
<evidence type="ECO:0000256" key="1">
    <source>
        <dbReference type="SAM" id="Coils"/>
    </source>
</evidence>
<proteinExistence type="predicted"/>
<sequence length="175" mass="20863">VVTRDYVEELLKEMWQYARDNEQLLQELRSQIEETEQKISVKQSERDRLLEYQNVGSKIQIQRIENLEKDIQEVKDELNRAKEHYSNALKSLKEEHARLVEKHAQSSHEQALENAVRYLDKFSCREIEENEWLKEEVKMCQKEVNDLKASVQLLEEENVGLVTKLIEGRLQNLRV</sequence>
<dbReference type="InterPro" id="IPR026702">
    <property type="entry name" value="CCDC83"/>
</dbReference>
<feature type="coiled-coil region" evidence="1">
    <location>
        <begin position="7"/>
        <end position="157"/>
    </location>
</feature>
<dbReference type="PANTHER" id="PTHR21468">
    <property type="entry name" value="HSD9"/>
    <property type="match status" value="1"/>
</dbReference>
<gene>
    <name evidence="2" type="primary">Ccdc83</name>
    <name evidence="2" type="ORF">CENUNI_R13937</name>
</gene>
<dbReference type="AlphaFoldDB" id="A0A7K4ZPE0"/>
<evidence type="ECO:0000313" key="3">
    <source>
        <dbReference type="Proteomes" id="UP000517892"/>
    </source>
</evidence>
<comment type="caution">
    <text evidence="2">The sequence shown here is derived from an EMBL/GenBank/DDBJ whole genome shotgun (WGS) entry which is preliminary data.</text>
</comment>
<accession>A0A7K4ZPE0</accession>
<reference evidence="2 3" key="1">
    <citation type="submission" date="2019-09" db="EMBL/GenBank/DDBJ databases">
        <title>Bird 10,000 Genomes (B10K) Project - Family phase.</title>
        <authorList>
            <person name="Zhang G."/>
        </authorList>
    </citation>
    <scope>NUCLEOTIDE SEQUENCE [LARGE SCALE GENOMIC DNA]</scope>
    <source>
        <strain evidence="2">B10K-DU-017-25</strain>
        <tissue evidence="2">Mixed tissue sample</tissue>
    </source>
</reference>
<dbReference type="Proteomes" id="UP000517892">
    <property type="component" value="Unassembled WGS sequence"/>
</dbReference>
<dbReference type="PANTHER" id="PTHR21468:SF1">
    <property type="entry name" value="COILED-COIL DOMAIN-CONTAINING PROTEIN 83"/>
    <property type="match status" value="1"/>
</dbReference>
<keyword evidence="1" id="KW-0175">Coiled coil</keyword>
<evidence type="ECO:0000313" key="2">
    <source>
        <dbReference type="EMBL" id="NWR73139.1"/>
    </source>
</evidence>
<dbReference type="OrthoDB" id="10005859at2759"/>
<feature type="non-terminal residue" evidence="2">
    <location>
        <position position="1"/>
    </location>
</feature>
<feature type="non-terminal residue" evidence="2">
    <location>
        <position position="175"/>
    </location>
</feature>